<gene>
    <name evidence="5" type="ORF">FHP25_21720</name>
</gene>
<dbReference type="InterPro" id="IPR000644">
    <property type="entry name" value="CBS_dom"/>
</dbReference>
<dbReference type="InterPro" id="IPR017080">
    <property type="entry name" value="UCP036990_CBS_BON"/>
</dbReference>
<proteinExistence type="predicted"/>
<evidence type="ECO:0000259" key="3">
    <source>
        <dbReference type="PROSITE" id="PS50914"/>
    </source>
</evidence>
<keyword evidence="1 2" id="KW-0129">CBS domain</keyword>
<evidence type="ECO:0000256" key="1">
    <source>
        <dbReference type="ARBA" id="ARBA00023122"/>
    </source>
</evidence>
<dbReference type="InterPro" id="IPR007055">
    <property type="entry name" value="BON_dom"/>
</dbReference>
<dbReference type="PROSITE" id="PS50914">
    <property type="entry name" value="BON"/>
    <property type="match status" value="1"/>
</dbReference>
<keyword evidence="6" id="KW-1185">Reference proteome</keyword>
<accession>A0A5C8PHM0</accession>
<dbReference type="PROSITE" id="PS51371">
    <property type="entry name" value="CBS"/>
    <property type="match status" value="2"/>
</dbReference>
<sequence length="234" mass="25715">MEVAMKARDVMSRDVPTVRPETPVVDAARLLLTHRIGAVPVIDADGRLAGLVSEADLLHRAETGTLHERSWWLRAITPGEVLAREYVKTHARQIRDVMSLDVVCVTEDAELASVVDLMETRGAWTIPVVRDNQPVGLINRATLLQLLVSRASSTAPVQNDDAAIRQRVVDAFRTEPWAGLWSSNVIVHDGVVHLWGWAGSEAVRDACRVAAESVPDVKGVENHIHVPRLISLSM</sequence>
<dbReference type="SUPFAM" id="SSF54631">
    <property type="entry name" value="CBS-domain pair"/>
    <property type="match status" value="1"/>
</dbReference>
<dbReference type="Pfam" id="PF04972">
    <property type="entry name" value="BON"/>
    <property type="match status" value="1"/>
</dbReference>
<evidence type="ECO:0000313" key="5">
    <source>
        <dbReference type="EMBL" id="TXL73306.1"/>
    </source>
</evidence>
<feature type="domain" description="CBS" evidence="4">
    <location>
        <begin position="98"/>
        <end position="153"/>
    </location>
</feature>
<dbReference type="SMART" id="SM00116">
    <property type="entry name" value="CBS"/>
    <property type="match status" value="2"/>
</dbReference>
<evidence type="ECO:0000313" key="6">
    <source>
        <dbReference type="Proteomes" id="UP000321638"/>
    </source>
</evidence>
<reference evidence="5 6" key="1">
    <citation type="submission" date="2019-06" db="EMBL/GenBank/DDBJ databases">
        <title>New taxonomy in bacterial strain CC-CFT640, isolated from vineyard.</title>
        <authorList>
            <person name="Lin S.-Y."/>
            <person name="Tsai C.-F."/>
            <person name="Young C.-C."/>
        </authorList>
    </citation>
    <scope>NUCLEOTIDE SEQUENCE [LARGE SCALE GENOMIC DNA]</scope>
    <source>
        <strain evidence="5 6">CC-CFT640</strain>
    </source>
</reference>
<dbReference type="PANTHER" id="PTHR43080">
    <property type="entry name" value="CBS DOMAIN-CONTAINING PROTEIN CBSX3, MITOCHONDRIAL"/>
    <property type="match status" value="1"/>
</dbReference>
<dbReference type="Proteomes" id="UP000321638">
    <property type="component" value="Unassembled WGS sequence"/>
</dbReference>
<dbReference type="AlphaFoldDB" id="A0A5C8PHM0"/>
<dbReference type="InterPro" id="IPR046342">
    <property type="entry name" value="CBS_dom_sf"/>
</dbReference>
<dbReference type="Gene3D" id="3.30.1340.30">
    <property type="match status" value="1"/>
</dbReference>
<dbReference type="Gene3D" id="3.10.580.10">
    <property type="entry name" value="CBS-domain"/>
    <property type="match status" value="1"/>
</dbReference>
<protein>
    <submittedName>
        <fullName evidence="5">CBS domain-containing protein</fullName>
    </submittedName>
</protein>
<dbReference type="CDD" id="cd04586">
    <property type="entry name" value="CBS_pair_BON_assoc"/>
    <property type="match status" value="1"/>
</dbReference>
<dbReference type="InterPro" id="IPR051257">
    <property type="entry name" value="Diverse_CBS-Domain"/>
</dbReference>
<feature type="domain" description="BON" evidence="3">
    <location>
        <begin position="160"/>
        <end position="228"/>
    </location>
</feature>
<organism evidence="5 6">
    <name type="scientific">Vineibacter terrae</name>
    <dbReference type="NCBI Taxonomy" id="2586908"/>
    <lineage>
        <taxon>Bacteria</taxon>
        <taxon>Pseudomonadati</taxon>
        <taxon>Pseudomonadota</taxon>
        <taxon>Alphaproteobacteria</taxon>
        <taxon>Hyphomicrobiales</taxon>
        <taxon>Vineibacter</taxon>
    </lineage>
</organism>
<dbReference type="PANTHER" id="PTHR43080:SF26">
    <property type="entry name" value="REGULATORY PROTEIN"/>
    <property type="match status" value="1"/>
</dbReference>
<evidence type="ECO:0000259" key="4">
    <source>
        <dbReference type="PROSITE" id="PS51371"/>
    </source>
</evidence>
<dbReference type="PIRSF" id="PIRSF036990">
    <property type="entry name" value="UCP036990_CBS_BON"/>
    <property type="match status" value="1"/>
</dbReference>
<dbReference type="OrthoDB" id="9783590at2"/>
<comment type="caution">
    <text evidence="5">The sequence shown here is derived from an EMBL/GenBank/DDBJ whole genome shotgun (WGS) entry which is preliminary data.</text>
</comment>
<name>A0A5C8PHM0_9HYPH</name>
<dbReference type="EMBL" id="VDUZ01000026">
    <property type="protein sequence ID" value="TXL73306.1"/>
    <property type="molecule type" value="Genomic_DNA"/>
</dbReference>
<feature type="domain" description="CBS" evidence="4">
    <location>
        <begin position="11"/>
        <end position="69"/>
    </location>
</feature>
<dbReference type="Pfam" id="PF00571">
    <property type="entry name" value="CBS"/>
    <property type="match status" value="2"/>
</dbReference>
<evidence type="ECO:0000256" key="2">
    <source>
        <dbReference type="PROSITE-ProRule" id="PRU00703"/>
    </source>
</evidence>